<dbReference type="Pfam" id="PF01520">
    <property type="entry name" value="Amidase_3"/>
    <property type="match status" value="1"/>
</dbReference>
<dbReference type="GO" id="GO:0008745">
    <property type="term" value="F:N-acetylmuramoyl-L-alanine amidase activity"/>
    <property type="evidence" value="ECO:0007669"/>
    <property type="project" value="UniProtKB-EC"/>
</dbReference>
<keyword evidence="1 3" id="KW-0378">Hydrolase</keyword>
<dbReference type="SMART" id="SM00646">
    <property type="entry name" value="Ami_3"/>
    <property type="match status" value="1"/>
</dbReference>
<dbReference type="SUPFAM" id="SSF53187">
    <property type="entry name" value="Zn-dependent exopeptidases"/>
    <property type="match status" value="1"/>
</dbReference>
<dbReference type="EC" id="3.5.1.28" evidence="3"/>
<evidence type="ECO:0000313" key="4">
    <source>
        <dbReference type="Proteomes" id="UP000004738"/>
    </source>
</evidence>
<evidence type="ECO:0000259" key="2">
    <source>
        <dbReference type="SMART" id="SM00646"/>
    </source>
</evidence>
<reference evidence="3 4" key="1">
    <citation type="journal article" date="2012" name="J. Bacteriol.">
        <title>Draft Genome Sequence of Bacillus isronensis Strain B3W22, Isolated from the Upper Atmosphere.</title>
        <authorList>
            <person name="Shivaji S."/>
            <person name="Ara S."/>
            <person name="Singh S.K."/>
            <person name="Bandi S."/>
            <person name="Singh A."/>
            <person name="Pinnaka A.K."/>
        </authorList>
    </citation>
    <scope>NUCLEOTIDE SEQUENCE [LARGE SCALE GENOMIC DNA]</scope>
    <source>
        <strain evidence="3 4">B3W22</strain>
    </source>
</reference>
<dbReference type="PATRIC" id="fig|1224748.3.peg.2436"/>
<dbReference type="InterPro" id="IPR002508">
    <property type="entry name" value="MurNAc-LAA_cat"/>
</dbReference>
<comment type="caution">
    <text evidence="3">The sequence shown here is derived from an EMBL/GenBank/DDBJ whole genome shotgun (WGS) entry which is preliminary data.</text>
</comment>
<protein>
    <submittedName>
        <fullName evidence="3">N-acetylmuramoyl-L-alanine amidase LytC</fullName>
        <ecNumber evidence="3">3.5.1.28</ecNumber>
    </submittedName>
</protein>
<dbReference type="Proteomes" id="UP000004738">
    <property type="component" value="Unassembled WGS sequence"/>
</dbReference>
<sequence length="240" mass="27071">MFFLKRWLALIFVIFCSMLVVVYETNASDRRFFLPEPLGGVKIVLDAGHGGIDGGASNGEVIEKDVTLAITKKVARQLTRLGAEVVLTRSTDGDVLSEHAPSETFPTLRERKKQDIFLRETLVDSHEPDLFVTIHANAIPNSKWRGAQVFYHHTGHEKSQALAQAVQQSIRETMENTDREALSIKNVYLLKKIEKPAVLVETGFLSNEEERDLLANDSYQEKMAFAIARGIENFIHVKYE</sequence>
<dbReference type="PANTHER" id="PTHR30404">
    <property type="entry name" value="N-ACETYLMURAMOYL-L-ALANINE AMIDASE"/>
    <property type="match status" value="1"/>
</dbReference>
<dbReference type="CDD" id="cd02696">
    <property type="entry name" value="MurNAc-LAA"/>
    <property type="match status" value="1"/>
</dbReference>
<gene>
    <name evidence="3" type="primary">lytC_2</name>
    <name evidence="3" type="ORF">B857_02472</name>
</gene>
<evidence type="ECO:0000313" key="3">
    <source>
        <dbReference type="EMBL" id="EKB44603.1"/>
    </source>
</evidence>
<name>K1L1Q6_9BACL</name>
<dbReference type="GO" id="GO:0030288">
    <property type="term" value="C:outer membrane-bounded periplasmic space"/>
    <property type="evidence" value="ECO:0007669"/>
    <property type="project" value="TreeGrafter"/>
</dbReference>
<dbReference type="GO" id="GO:0009253">
    <property type="term" value="P:peptidoglycan catabolic process"/>
    <property type="evidence" value="ECO:0007669"/>
    <property type="project" value="InterPro"/>
</dbReference>
<keyword evidence="4" id="KW-1185">Reference proteome</keyword>
<dbReference type="EMBL" id="AMCK01000013">
    <property type="protein sequence ID" value="EKB44603.1"/>
    <property type="molecule type" value="Genomic_DNA"/>
</dbReference>
<organism evidence="3 4">
    <name type="scientific">Solibacillus isronensis B3W22</name>
    <dbReference type="NCBI Taxonomy" id="1224748"/>
    <lineage>
        <taxon>Bacteria</taxon>
        <taxon>Bacillati</taxon>
        <taxon>Bacillota</taxon>
        <taxon>Bacilli</taxon>
        <taxon>Bacillales</taxon>
        <taxon>Caryophanaceae</taxon>
        <taxon>Solibacillus</taxon>
    </lineage>
</organism>
<evidence type="ECO:0000256" key="1">
    <source>
        <dbReference type="ARBA" id="ARBA00022801"/>
    </source>
</evidence>
<proteinExistence type="predicted"/>
<dbReference type="PANTHER" id="PTHR30404:SF0">
    <property type="entry name" value="N-ACETYLMURAMOYL-L-ALANINE AMIDASE AMIC"/>
    <property type="match status" value="1"/>
</dbReference>
<accession>K1L1Q6</accession>
<dbReference type="Gene3D" id="3.40.630.40">
    <property type="entry name" value="Zn-dependent exopeptidases"/>
    <property type="match status" value="1"/>
</dbReference>
<dbReference type="InterPro" id="IPR050695">
    <property type="entry name" value="N-acetylmuramoyl_amidase_3"/>
</dbReference>
<dbReference type="AlphaFoldDB" id="K1L1Q6"/>
<feature type="domain" description="MurNAc-LAA" evidence="2">
    <location>
        <begin position="120"/>
        <end position="232"/>
    </location>
</feature>